<evidence type="ECO:0000256" key="3">
    <source>
        <dbReference type="ARBA" id="ARBA00023054"/>
    </source>
</evidence>
<reference evidence="8 9" key="1">
    <citation type="journal article" date="2019" name="Mol. Ecol. Resour.">
        <title>Chromosome-level genome assembly of Triplophysa tibetana, a fish adapted to the harsh high-altitude environment of the Tibetan Plateau.</title>
        <authorList>
            <person name="Yang X."/>
            <person name="Liu H."/>
            <person name="Ma Z."/>
            <person name="Zou Y."/>
            <person name="Zou M."/>
            <person name="Mao Y."/>
            <person name="Li X."/>
            <person name="Wang H."/>
            <person name="Chen T."/>
            <person name="Wang W."/>
            <person name="Yang R."/>
        </authorList>
    </citation>
    <scope>NUCLEOTIDE SEQUENCE [LARGE SCALE GENOMIC DNA]</scope>
    <source>
        <strain evidence="8">TTIB1903HZAU</strain>
        <tissue evidence="8">Muscle</tissue>
    </source>
</reference>
<feature type="compositionally biased region" description="Polar residues" evidence="6">
    <location>
        <begin position="425"/>
        <end position="437"/>
    </location>
</feature>
<feature type="region of interest" description="Disordered" evidence="6">
    <location>
        <begin position="417"/>
        <end position="437"/>
    </location>
</feature>
<evidence type="ECO:0000313" key="8">
    <source>
        <dbReference type="EMBL" id="KAA0712202.1"/>
    </source>
</evidence>
<feature type="region of interest" description="Disordered" evidence="6">
    <location>
        <begin position="1"/>
        <end position="117"/>
    </location>
</feature>
<gene>
    <name evidence="8" type="ORF">E1301_Tti020319</name>
</gene>
<feature type="compositionally biased region" description="Basic and acidic residues" evidence="6">
    <location>
        <begin position="46"/>
        <end position="83"/>
    </location>
</feature>
<dbReference type="EMBL" id="SOYY01000014">
    <property type="protein sequence ID" value="KAA0712202.1"/>
    <property type="molecule type" value="Genomic_DNA"/>
</dbReference>
<sequence>MTKQTHQTLRTNHYAGSAVELSAPQTPEVILKTLDWNKQAPPPPQPRDKKPTELHPDPELHLGHNRPDQSKRKQVQDADRSDGEMMSEEVVRQTRSQKRALEKESPGAEADLKRVKLERGELPTVDGLKNNNEQAIKSTNSVTAPPPLVRGSISSTKGPLQPIAVTPQQIASLRQQQQHHSGSGPPPLLLGPRTSVPSVQMQGQRIIQQGLIRVASVANANVLVSQASSKSSSGNSGKLPQAESESTPSPKEPNTCTQCQTDFTSRWRQEKSNGSILCEQCMSSNHKKVLKAEHTNRLKAAFVKALQQEQEIEQRILKQAASPVSKSTTSSSSSMIKSDHMLVSSQYKQVRTSLQQQQTSRGSSGGHYHNTIKRTTGQLPRSIQQAVSAGARHNFTTTSQLQSAVAAASLANRTGKHAVRAGEKGSNNPNTNTWRKQNSTTTGVTMAYVNTSNAVHRTTSPGDRQREYLLDMIPPRSISQTANTWK</sequence>
<dbReference type="Pfam" id="PF00320">
    <property type="entry name" value="GATA"/>
    <property type="match status" value="1"/>
</dbReference>
<evidence type="ECO:0000256" key="2">
    <source>
        <dbReference type="ARBA" id="ARBA00023015"/>
    </source>
</evidence>
<dbReference type="PANTHER" id="PTHR13455">
    <property type="entry name" value="TRANSCRIPTIONAL REPRESSOR P66-RELATED"/>
    <property type="match status" value="1"/>
</dbReference>
<evidence type="ECO:0000256" key="4">
    <source>
        <dbReference type="ARBA" id="ARBA00023163"/>
    </source>
</evidence>
<keyword evidence="4" id="KW-0804">Transcription</keyword>
<dbReference type="GO" id="GO:0000122">
    <property type="term" value="P:negative regulation of transcription by RNA polymerase II"/>
    <property type="evidence" value="ECO:0007669"/>
    <property type="project" value="InterPro"/>
</dbReference>
<dbReference type="InterPro" id="IPR040386">
    <property type="entry name" value="P66"/>
</dbReference>
<feature type="compositionally biased region" description="Polar residues" evidence="6">
    <location>
        <begin position="170"/>
        <end position="180"/>
    </location>
</feature>
<feature type="compositionally biased region" description="Polar residues" evidence="6">
    <location>
        <begin position="1"/>
        <end position="11"/>
    </location>
</feature>
<feature type="region of interest" description="Disordered" evidence="6">
    <location>
        <begin position="170"/>
        <end position="197"/>
    </location>
</feature>
<accession>A0A5A9NQD0</accession>
<proteinExistence type="predicted"/>
<evidence type="ECO:0000256" key="1">
    <source>
        <dbReference type="ARBA" id="ARBA00004123"/>
    </source>
</evidence>
<feature type="compositionally biased region" description="Polar residues" evidence="6">
    <location>
        <begin position="243"/>
        <end position="257"/>
    </location>
</feature>
<dbReference type="GO" id="GO:0043565">
    <property type="term" value="F:sequence-specific DNA binding"/>
    <property type="evidence" value="ECO:0007669"/>
    <property type="project" value="InterPro"/>
</dbReference>
<dbReference type="GO" id="GO:0016581">
    <property type="term" value="C:NuRD complex"/>
    <property type="evidence" value="ECO:0007669"/>
    <property type="project" value="TreeGrafter"/>
</dbReference>
<feature type="domain" description="GATA-type" evidence="7">
    <location>
        <begin position="256"/>
        <end position="288"/>
    </location>
</feature>
<dbReference type="PANTHER" id="PTHR13455:SF3">
    <property type="entry name" value="TRANSCRIPTIONAL REPRESSOR P66-ALPHA"/>
    <property type="match status" value="1"/>
</dbReference>
<feature type="region of interest" description="Disordered" evidence="6">
    <location>
        <begin position="354"/>
        <end position="380"/>
    </location>
</feature>
<evidence type="ECO:0000259" key="7">
    <source>
        <dbReference type="Pfam" id="PF00320"/>
    </source>
</evidence>
<protein>
    <submittedName>
        <fullName evidence="8">Transcriptional repressor p66-alpha</fullName>
    </submittedName>
</protein>
<feature type="compositionally biased region" description="Low complexity" evidence="6">
    <location>
        <begin position="226"/>
        <end position="239"/>
    </location>
</feature>
<keyword evidence="5" id="KW-0539">Nucleus</keyword>
<keyword evidence="9" id="KW-1185">Reference proteome</keyword>
<organism evidence="8 9">
    <name type="scientific">Triplophysa tibetana</name>
    <dbReference type="NCBI Taxonomy" id="1572043"/>
    <lineage>
        <taxon>Eukaryota</taxon>
        <taxon>Metazoa</taxon>
        <taxon>Chordata</taxon>
        <taxon>Craniata</taxon>
        <taxon>Vertebrata</taxon>
        <taxon>Euteleostomi</taxon>
        <taxon>Actinopterygii</taxon>
        <taxon>Neopterygii</taxon>
        <taxon>Teleostei</taxon>
        <taxon>Ostariophysi</taxon>
        <taxon>Cypriniformes</taxon>
        <taxon>Nemacheilidae</taxon>
        <taxon>Triplophysa</taxon>
    </lineage>
</organism>
<evidence type="ECO:0000256" key="5">
    <source>
        <dbReference type="ARBA" id="ARBA00023242"/>
    </source>
</evidence>
<comment type="subcellular location">
    <subcellularLocation>
        <location evidence="1">Nucleus</location>
    </subcellularLocation>
</comment>
<comment type="caution">
    <text evidence="8">The sequence shown here is derived from an EMBL/GenBank/DDBJ whole genome shotgun (WGS) entry which is preliminary data.</text>
</comment>
<dbReference type="Proteomes" id="UP000324632">
    <property type="component" value="Chromosome 14"/>
</dbReference>
<keyword evidence="3" id="KW-0175">Coiled coil</keyword>
<evidence type="ECO:0000313" key="9">
    <source>
        <dbReference type="Proteomes" id="UP000324632"/>
    </source>
</evidence>
<feature type="compositionally biased region" description="Basic and acidic residues" evidence="6">
    <location>
        <begin position="99"/>
        <end position="117"/>
    </location>
</feature>
<dbReference type="AlphaFoldDB" id="A0A5A9NQD0"/>
<feature type="region of interest" description="Disordered" evidence="6">
    <location>
        <begin position="226"/>
        <end position="257"/>
    </location>
</feature>
<keyword evidence="2" id="KW-0805">Transcription regulation</keyword>
<dbReference type="InterPro" id="IPR000679">
    <property type="entry name" value="Znf_GATA"/>
</dbReference>
<evidence type="ECO:0000256" key="6">
    <source>
        <dbReference type="SAM" id="MobiDB-lite"/>
    </source>
</evidence>
<name>A0A5A9NQD0_9TELE</name>